<dbReference type="InterPro" id="IPR032282">
    <property type="entry name" value="HAGH_C"/>
</dbReference>
<evidence type="ECO:0000256" key="1">
    <source>
        <dbReference type="ARBA" id="ARBA00001623"/>
    </source>
</evidence>
<proteinExistence type="inferred from homology"/>
<feature type="binding site" evidence="7">
    <location>
        <position position="144"/>
    </location>
    <ligand>
        <name>Zn(2+)</name>
        <dbReference type="ChEBI" id="CHEBI:29105"/>
        <label>1</label>
    </ligand>
</feature>
<accession>A0A4R3MDC3</accession>
<evidence type="ECO:0000256" key="3">
    <source>
        <dbReference type="ARBA" id="ARBA00006759"/>
    </source>
</evidence>
<dbReference type="GO" id="GO:0017001">
    <property type="term" value="P:antibiotic catabolic process"/>
    <property type="evidence" value="ECO:0007669"/>
    <property type="project" value="InterPro"/>
</dbReference>
<dbReference type="CDD" id="cd07723">
    <property type="entry name" value="hydroxyacylglutathione_hydrolase_MBL-fold"/>
    <property type="match status" value="1"/>
</dbReference>
<feature type="binding site" evidence="7">
    <location>
        <position position="182"/>
    </location>
    <ligand>
        <name>Zn(2+)</name>
        <dbReference type="ChEBI" id="CHEBI:29105"/>
        <label>2</label>
    </ligand>
</feature>
<comment type="function">
    <text evidence="7">Thiolesterase that catalyzes the hydrolysis of S-D-lactoyl-glutathione to form glutathione and D-lactic acid.</text>
</comment>
<evidence type="ECO:0000256" key="7">
    <source>
        <dbReference type="HAMAP-Rule" id="MF_01374"/>
    </source>
</evidence>
<dbReference type="InterPro" id="IPR001018">
    <property type="entry name" value="Beta-lactamase_class-B_CS"/>
</dbReference>
<dbReference type="SMART" id="SM00849">
    <property type="entry name" value="Lactamase_B"/>
    <property type="match status" value="1"/>
</dbReference>
<evidence type="ECO:0000256" key="5">
    <source>
        <dbReference type="ARBA" id="ARBA00022801"/>
    </source>
</evidence>
<dbReference type="GO" id="GO:0019243">
    <property type="term" value="P:methylglyoxal catabolic process to D-lactate via S-lactoyl-glutathione"/>
    <property type="evidence" value="ECO:0007669"/>
    <property type="project" value="UniProtKB-UniRule"/>
</dbReference>
<dbReference type="Pfam" id="PF00753">
    <property type="entry name" value="Lactamase_B"/>
    <property type="match status" value="1"/>
</dbReference>
<feature type="binding site" evidence="7">
    <location>
        <position position="64"/>
    </location>
    <ligand>
        <name>Zn(2+)</name>
        <dbReference type="ChEBI" id="CHEBI:29105"/>
        <label>1</label>
    </ligand>
</feature>
<feature type="binding site" evidence="7">
    <location>
        <position position="122"/>
    </location>
    <ligand>
        <name>Zn(2+)</name>
        <dbReference type="ChEBI" id="CHEBI:29105"/>
        <label>1</label>
    </ligand>
</feature>
<keyword evidence="5 7" id="KW-0378">Hydrolase</keyword>
<name>A0A4R3MDC3_9BURK</name>
<dbReference type="OrthoDB" id="9802248at2"/>
<dbReference type="InterPro" id="IPR036866">
    <property type="entry name" value="RibonucZ/Hydroxyglut_hydro"/>
</dbReference>
<evidence type="ECO:0000313" key="10">
    <source>
        <dbReference type="Proteomes" id="UP000295525"/>
    </source>
</evidence>
<dbReference type="EC" id="3.1.2.6" evidence="7"/>
<comment type="pathway">
    <text evidence="2 7">Secondary metabolite metabolism; methylglyoxal degradation; (R)-lactate from methylglyoxal: step 2/2.</text>
</comment>
<dbReference type="GO" id="GO:0008270">
    <property type="term" value="F:zinc ion binding"/>
    <property type="evidence" value="ECO:0007669"/>
    <property type="project" value="InterPro"/>
</dbReference>
<organism evidence="9 10">
    <name type="scientific">Paralcaligenes ureilyticus</name>
    <dbReference type="NCBI Taxonomy" id="627131"/>
    <lineage>
        <taxon>Bacteria</taxon>
        <taxon>Pseudomonadati</taxon>
        <taxon>Pseudomonadota</taxon>
        <taxon>Betaproteobacteria</taxon>
        <taxon>Burkholderiales</taxon>
        <taxon>Alcaligenaceae</taxon>
        <taxon>Paralcaligenes</taxon>
    </lineage>
</organism>
<comment type="subunit">
    <text evidence="7">Monomer.</text>
</comment>
<keyword evidence="6 7" id="KW-0862">Zinc</keyword>
<gene>
    <name evidence="7" type="primary">gloB</name>
    <name evidence="9" type="ORF">EDC26_101134</name>
</gene>
<comment type="similarity">
    <text evidence="3 7">Belongs to the metallo-beta-lactamase superfamily. Glyoxalase II family.</text>
</comment>
<reference evidence="9 10" key="1">
    <citation type="submission" date="2019-03" db="EMBL/GenBank/DDBJ databases">
        <title>Genomic Encyclopedia of Type Strains, Phase IV (KMG-IV): sequencing the most valuable type-strain genomes for metagenomic binning, comparative biology and taxonomic classification.</title>
        <authorList>
            <person name="Goeker M."/>
        </authorList>
    </citation>
    <scope>NUCLEOTIDE SEQUENCE [LARGE SCALE GENOMIC DNA]</scope>
    <source>
        <strain evidence="9 10">DSM 24591</strain>
    </source>
</reference>
<dbReference type="HAMAP" id="MF_01374">
    <property type="entry name" value="Glyoxalase_2"/>
    <property type="match status" value="1"/>
</dbReference>
<dbReference type="RefSeq" id="WP_132579347.1">
    <property type="nucleotide sequence ID" value="NZ_SMAJ01000001.1"/>
</dbReference>
<dbReference type="Pfam" id="PF16123">
    <property type="entry name" value="HAGH_C"/>
    <property type="match status" value="1"/>
</dbReference>
<protein>
    <recommendedName>
        <fullName evidence="7">Hydroxyacylglutathione hydrolase</fullName>
        <ecNumber evidence="7">3.1.2.6</ecNumber>
    </recommendedName>
    <alternativeName>
        <fullName evidence="7">Glyoxalase II</fullName>
        <shortName evidence="7">Glx II</shortName>
    </alternativeName>
</protein>
<evidence type="ECO:0000256" key="4">
    <source>
        <dbReference type="ARBA" id="ARBA00022723"/>
    </source>
</evidence>
<dbReference type="GO" id="GO:0008800">
    <property type="term" value="F:beta-lactamase activity"/>
    <property type="evidence" value="ECO:0007669"/>
    <property type="project" value="InterPro"/>
</dbReference>
<dbReference type="PANTHER" id="PTHR43705:SF1">
    <property type="entry name" value="HYDROXYACYLGLUTATHIONE HYDROLASE GLOB"/>
    <property type="match status" value="1"/>
</dbReference>
<dbReference type="Gene3D" id="3.60.15.10">
    <property type="entry name" value="Ribonuclease Z/Hydroxyacylglutathione hydrolase-like"/>
    <property type="match status" value="1"/>
</dbReference>
<feature type="domain" description="Metallo-beta-lactamase" evidence="8">
    <location>
        <begin position="23"/>
        <end position="182"/>
    </location>
</feature>
<dbReference type="UniPathway" id="UPA00619">
    <property type="reaction ID" value="UER00676"/>
</dbReference>
<dbReference type="InterPro" id="IPR050110">
    <property type="entry name" value="Glyoxalase_II_hydrolase"/>
</dbReference>
<dbReference type="PANTHER" id="PTHR43705">
    <property type="entry name" value="HYDROXYACYLGLUTATHIONE HYDROLASE"/>
    <property type="match status" value="1"/>
</dbReference>
<keyword evidence="4 7" id="KW-0479">Metal-binding</keyword>
<feature type="binding site" evidence="7">
    <location>
        <position position="69"/>
    </location>
    <ligand>
        <name>Zn(2+)</name>
        <dbReference type="ChEBI" id="CHEBI:29105"/>
        <label>2</label>
    </ligand>
</feature>
<feature type="binding site" evidence="7">
    <location>
        <position position="68"/>
    </location>
    <ligand>
        <name>Zn(2+)</name>
        <dbReference type="ChEBI" id="CHEBI:29105"/>
        <label>2</label>
    </ligand>
</feature>
<keyword evidence="10" id="KW-1185">Reference proteome</keyword>
<feature type="binding site" evidence="7">
    <location>
        <position position="66"/>
    </location>
    <ligand>
        <name>Zn(2+)</name>
        <dbReference type="ChEBI" id="CHEBI:29105"/>
        <label>1</label>
    </ligand>
</feature>
<dbReference type="PIRSF" id="PIRSF005457">
    <property type="entry name" value="Glx"/>
    <property type="match status" value="1"/>
</dbReference>
<evidence type="ECO:0000256" key="2">
    <source>
        <dbReference type="ARBA" id="ARBA00004963"/>
    </source>
</evidence>
<evidence type="ECO:0000256" key="6">
    <source>
        <dbReference type="ARBA" id="ARBA00022833"/>
    </source>
</evidence>
<dbReference type="SUPFAM" id="SSF56281">
    <property type="entry name" value="Metallo-hydrolase/oxidoreductase"/>
    <property type="match status" value="1"/>
</dbReference>
<dbReference type="InterPro" id="IPR035680">
    <property type="entry name" value="Clx_II_MBL"/>
</dbReference>
<dbReference type="PROSITE" id="PS00743">
    <property type="entry name" value="BETA_LACTAMASE_B_1"/>
    <property type="match status" value="1"/>
</dbReference>
<dbReference type="InterPro" id="IPR001279">
    <property type="entry name" value="Metallo-B-lactamas"/>
</dbReference>
<evidence type="ECO:0000259" key="8">
    <source>
        <dbReference type="SMART" id="SM00849"/>
    </source>
</evidence>
<dbReference type="InterPro" id="IPR017782">
    <property type="entry name" value="Hydroxyacylglutathione_Hdrlase"/>
</dbReference>
<evidence type="ECO:0000313" key="9">
    <source>
        <dbReference type="EMBL" id="TCT10913.1"/>
    </source>
</evidence>
<comment type="caution">
    <text evidence="9">The sequence shown here is derived from an EMBL/GenBank/DDBJ whole genome shotgun (WGS) entry which is preliminary data.</text>
</comment>
<comment type="catalytic activity">
    <reaction evidence="1 7">
        <text>an S-(2-hydroxyacyl)glutathione + H2O = a 2-hydroxy carboxylate + glutathione + H(+)</text>
        <dbReference type="Rhea" id="RHEA:21864"/>
        <dbReference type="ChEBI" id="CHEBI:15377"/>
        <dbReference type="ChEBI" id="CHEBI:15378"/>
        <dbReference type="ChEBI" id="CHEBI:57925"/>
        <dbReference type="ChEBI" id="CHEBI:58896"/>
        <dbReference type="ChEBI" id="CHEBI:71261"/>
        <dbReference type="EC" id="3.1.2.6"/>
    </reaction>
</comment>
<dbReference type="EMBL" id="SMAJ01000001">
    <property type="protein sequence ID" value="TCT10913.1"/>
    <property type="molecule type" value="Genomic_DNA"/>
</dbReference>
<dbReference type="Proteomes" id="UP000295525">
    <property type="component" value="Unassembled WGS sequence"/>
</dbReference>
<dbReference type="NCBIfam" id="TIGR03413">
    <property type="entry name" value="GSH_gloB"/>
    <property type="match status" value="1"/>
</dbReference>
<comment type="cofactor">
    <cofactor evidence="7">
        <name>Zn(2+)</name>
        <dbReference type="ChEBI" id="CHEBI:29105"/>
    </cofactor>
    <text evidence="7">Binds 2 Zn(2+) ions per subunit.</text>
</comment>
<dbReference type="GO" id="GO:0004416">
    <property type="term" value="F:hydroxyacylglutathione hydrolase activity"/>
    <property type="evidence" value="ECO:0007669"/>
    <property type="project" value="UniProtKB-UniRule"/>
</dbReference>
<feature type="binding site" evidence="7">
    <location>
        <position position="144"/>
    </location>
    <ligand>
        <name>Zn(2+)</name>
        <dbReference type="ChEBI" id="CHEBI:29105"/>
        <label>2</label>
    </ligand>
</feature>
<dbReference type="AlphaFoldDB" id="A0A4R3MDC3"/>
<sequence length="271" mass="29573">MVNTTFNRAAPQTQLFPVPAFTDNYIWLLSRAGHAVVVDPGESAPVEAHLAQQHLTLDAILLTHHHGDHVGGALALQKNTGARVYGPATESLPVCDQRLREGDAVVLENLDLHLEVLDIPGHTAGHIAYFGPFNQGKHLLFCGDTLFSAGCGRLFEGTPAQMLDSLGKLRALPLDTLVCCGHEYTLANLRWALQVEPGNAVLHQRWASAQEQRAKGLPTLPSTIGAELDINPFFRTQQDSVSRAAAAHIGQRLDSTLAVFTELREWKNNFK</sequence>